<organism evidence="1 2">
    <name type="scientific">Rhodococcus aetherivorans</name>
    <dbReference type="NCBI Taxonomy" id="191292"/>
    <lineage>
        <taxon>Bacteria</taxon>
        <taxon>Bacillati</taxon>
        <taxon>Actinomycetota</taxon>
        <taxon>Actinomycetes</taxon>
        <taxon>Mycobacteriales</taxon>
        <taxon>Nocardiaceae</taxon>
        <taxon>Rhodococcus</taxon>
    </lineage>
</organism>
<accession>A0ABQ0YFH4</accession>
<reference evidence="1 2" key="1">
    <citation type="journal article" date="2018" name="Biodegradation">
        <title>1,4-Dioxane degradation characteristics of Rhodococcus aetherivorans JCM 14343.</title>
        <authorList>
            <person name="Inoue D."/>
            <person name="Tsunoda T."/>
            <person name="Yamamoto N."/>
            <person name="Ike M."/>
            <person name="Sei K."/>
        </authorList>
    </citation>
    <scope>NUCLEOTIDE SEQUENCE [LARGE SCALE GENOMIC DNA]</scope>
    <source>
        <strain evidence="1 2">JCM 14343</strain>
    </source>
</reference>
<proteinExistence type="predicted"/>
<comment type="caution">
    <text evidence="1">The sequence shown here is derived from an EMBL/GenBank/DDBJ whole genome shotgun (WGS) entry which is preliminary data.</text>
</comment>
<keyword evidence="2" id="KW-1185">Reference proteome</keyword>
<protein>
    <submittedName>
        <fullName evidence="1">Uncharacterized protein</fullName>
    </submittedName>
</protein>
<dbReference type="Proteomes" id="UP000325466">
    <property type="component" value="Unassembled WGS sequence"/>
</dbReference>
<name>A0ABQ0YFH4_9NOCA</name>
<dbReference type="EMBL" id="BLAH01000017">
    <property type="protein sequence ID" value="GES35289.1"/>
    <property type="molecule type" value="Genomic_DNA"/>
</dbReference>
<sequence>MFYSRSVDATGRGRNQVLDSNWIVVGQTPSVGEPVGEGDAVLSVVKIGEPNPC</sequence>
<evidence type="ECO:0000313" key="2">
    <source>
        <dbReference type="Proteomes" id="UP000325466"/>
    </source>
</evidence>
<gene>
    <name evidence="1" type="ORF">RAJCM14343_0536</name>
</gene>
<evidence type="ECO:0000313" key="1">
    <source>
        <dbReference type="EMBL" id="GES35289.1"/>
    </source>
</evidence>